<sequence>MARFNRVYRLQIGQAGRQGVEIALPIRIQFEIAKDAGEQPNGHKISLYNLAPATRSRIEQPDLRCLLYAGYAEEGGPMLLAAGSITGAHTRFEGSDVVTELEVHDGYVEIRDTAVTLGYGAGVSAAAIIRDLAKQMGLPLIMAHDVPDRIWRNGFSFYGPARQALHKVVQGTGLEWSIQNQTLQIVPKRGTTRRRAVELAAESGLVGYPERSRAAASEKDKANDQKAKANREMASAGQQRDGWRVQSLLVPQVNPGDLIRLRSRLADGFYRVESLRHTGDTEDGQWQTELQLIDVNASPRSNR</sequence>
<accession>A0ABM8WXI0</accession>
<dbReference type="NCBIfam" id="NF047561">
    <property type="entry name" value="orf58_phage_fam"/>
    <property type="match status" value="1"/>
</dbReference>
<proteinExistence type="predicted"/>
<dbReference type="EMBL" id="CAJZAH010000002">
    <property type="protein sequence ID" value="CAG9172272.1"/>
    <property type="molecule type" value="Genomic_DNA"/>
</dbReference>
<reference evidence="2 3" key="1">
    <citation type="submission" date="2021-08" db="EMBL/GenBank/DDBJ databases">
        <authorList>
            <person name="Peeters C."/>
        </authorList>
    </citation>
    <scope>NUCLEOTIDE SEQUENCE [LARGE SCALE GENOMIC DNA]</scope>
    <source>
        <strain evidence="2 3">LMG 21510</strain>
    </source>
</reference>
<gene>
    <name evidence="2" type="ORF">LMG21510_01919</name>
</gene>
<dbReference type="RefSeq" id="WP_224041350.1">
    <property type="nucleotide sequence ID" value="NZ_CAJZAH010000002.1"/>
</dbReference>
<comment type="caution">
    <text evidence="2">The sequence shown here is derived from an EMBL/GenBank/DDBJ whole genome shotgun (WGS) entry which is preliminary data.</text>
</comment>
<evidence type="ECO:0008006" key="4">
    <source>
        <dbReference type="Google" id="ProtNLM"/>
    </source>
</evidence>
<protein>
    <recommendedName>
        <fullName evidence="4">Phage protein D</fullName>
    </recommendedName>
</protein>
<dbReference type="Proteomes" id="UP000721236">
    <property type="component" value="Unassembled WGS sequence"/>
</dbReference>
<organism evidence="2 3">
    <name type="scientific">Cupriavidus respiraculi</name>
    <dbReference type="NCBI Taxonomy" id="195930"/>
    <lineage>
        <taxon>Bacteria</taxon>
        <taxon>Pseudomonadati</taxon>
        <taxon>Pseudomonadota</taxon>
        <taxon>Betaproteobacteria</taxon>
        <taxon>Burkholderiales</taxon>
        <taxon>Burkholderiaceae</taxon>
        <taxon>Cupriavidus</taxon>
    </lineage>
</organism>
<evidence type="ECO:0000313" key="3">
    <source>
        <dbReference type="Proteomes" id="UP000721236"/>
    </source>
</evidence>
<evidence type="ECO:0000256" key="1">
    <source>
        <dbReference type="SAM" id="MobiDB-lite"/>
    </source>
</evidence>
<name>A0ABM8WXI0_9BURK</name>
<feature type="compositionally biased region" description="Basic and acidic residues" evidence="1">
    <location>
        <begin position="210"/>
        <end position="231"/>
    </location>
</feature>
<evidence type="ECO:0000313" key="2">
    <source>
        <dbReference type="EMBL" id="CAG9172272.1"/>
    </source>
</evidence>
<feature type="region of interest" description="Disordered" evidence="1">
    <location>
        <begin position="210"/>
        <end position="240"/>
    </location>
</feature>
<keyword evidence="3" id="KW-1185">Reference proteome</keyword>